<dbReference type="RefSeq" id="WP_106234328.1">
    <property type="nucleotide sequence ID" value="NZ_JBFANT010000006.1"/>
</dbReference>
<keyword evidence="1" id="KW-0418">Kinase</keyword>
<proteinExistence type="predicted"/>
<dbReference type="OrthoDB" id="3237545at2"/>
<keyword evidence="2" id="KW-1185">Reference proteome</keyword>
<keyword evidence="1" id="KW-0808">Transferase</keyword>
<name>A0A2T0NBB3_9ACTN</name>
<gene>
    <name evidence="1" type="ORF">B0I32_101365</name>
</gene>
<dbReference type="Gene3D" id="3.40.50.300">
    <property type="entry name" value="P-loop containing nucleotide triphosphate hydrolases"/>
    <property type="match status" value="1"/>
</dbReference>
<evidence type="ECO:0000313" key="1">
    <source>
        <dbReference type="EMBL" id="PRX70277.1"/>
    </source>
</evidence>
<sequence length="176" mass="19574">MIEPAERIRRLPPSCGPVRLVAVDGPAGAGKTTYANRLAADLGCQVVHSDDFPVPWEEGPGAWFHALETQVLEPLRNGLPGGFRRYDWVRGTYAEEVAVPVAPFLVVEGVGTARASVAELLAYVVWVEAGEAVRLRRVLERDGPELEPRWREWFAAERAWFAADRTRERADLVVET</sequence>
<dbReference type="AlphaFoldDB" id="A0A2T0NBB3"/>
<dbReference type="InterPro" id="IPR027417">
    <property type="entry name" value="P-loop_NTPase"/>
</dbReference>
<reference evidence="1 2" key="1">
    <citation type="submission" date="2018-03" db="EMBL/GenBank/DDBJ databases">
        <title>Genomic Encyclopedia of Type Strains, Phase III (KMG-III): the genomes of soil and plant-associated and newly described type strains.</title>
        <authorList>
            <person name="Whitman W."/>
        </authorList>
    </citation>
    <scope>NUCLEOTIDE SEQUENCE [LARGE SCALE GENOMIC DNA]</scope>
    <source>
        <strain evidence="1 2">CGMCC 4.7104</strain>
    </source>
</reference>
<organism evidence="1 2">
    <name type="scientific">Nonomuraea fuscirosea</name>
    <dbReference type="NCBI Taxonomy" id="1291556"/>
    <lineage>
        <taxon>Bacteria</taxon>
        <taxon>Bacillati</taxon>
        <taxon>Actinomycetota</taxon>
        <taxon>Actinomycetes</taxon>
        <taxon>Streptosporangiales</taxon>
        <taxon>Streptosporangiaceae</taxon>
        <taxon>Nonomuraea</taxon>
    </lineage>
</organism>
<comment type="caution">
    <text evidence="1">The sequence shown here is derived from an EMBL/GenBank/DDBJ whole genome shotgun (WGS) entry which is preliminary data.</text>
</comment>
<protein>
    <submittedName>
        <fullName evidence="1">Uridine kinase</fullName>
    </submittedName>
</protein>
<dbReference type="GO" id="GO:0016301">
    <property type="term" value="F:kinase activity"/>
    <property type="evidence" value="ECO:0007669"/>
    <property type="project" value="UniProtKB-KW"/>
</dbReference>
<dbReference type="Proteomes" id="UP000238312">
    <property type="component" value="Unassembled WGS sequence"/>
</dbReference>
<dbReference type="SUPFAM" id="SSF52540">
    <property type="entry name" value="P-loop containing nucleoside triphosphate hydrolases"/>
    <property type="match status" value="1"/>
</dbReference>
<dbReference type="EMBL" id="PVNG01000001">
    <property type="protein sequence ID" value="PRX70277.1"/>
    <property type="molecule type" value="Genomic_DNA"/>
</dbReference>
<evidence type="ECO:0000313" key="2">
    <source>
        <dbReference type="Proteomes" id="UP000238312"/>
    </source>
</evidence>
<accession>A0A2T0NBB3</accession>